<reference evidence="1" key="3">
    <citation type="submission" date="2025-08" db="UniProtKB">
        <authorList>
            <consortium name="Ensembl"/>
        </authorList>
    </citation>
    <scope>IDENTIFICATION</scope>
</reference>
<organism evidence="1 2">
    <name type="scientific">Ciona intestinalis</name>
    <name type="common">Transparent sea squirt</name>
    <name type="synonym">Ascidia intestinalis</name>
    <dbReference type="NCBI Taxonomy" id="7719"/>
    <lineage>
        <taxon>Eukaryota</taxon>
        <taxon>Metazoa</taxon>
        <taxon>Chordata</taxon>
        <taxon>Tunicata</taxon>
        <taxon>Ascidiacea</taxon>
        <taxon>Phlebobranchia</taxon>
        <taxon>Cionidae</taxon>
        <taxon>Ciona</taxon>
    </lineage>
</organism>
<dbReference type="AlphaFoldDB" id="H2XTT9"/>
<dbReference type="EMBL" id="EAAA01001862">
    <property type="status" value="NOT_ANNOTATED_CDS"/>
    <property type="molecule type" value="Genomic_DNA"/>
</dbReference>
<dbReference type="HOGENOM" id="CLU_3337744_0_0_1"/>
<keyword evidence="2" id="KW-1185">Reference proteome</keyword>
<dbReference type="Ensembl" id="ENSCINT00000032543.1">
    <property type="protein sequence ID" value="ENSCINP00000033073.1"/>
    <property type="gene ID" value="ENSCING00000022980.1"/>
</dbReference>
<evidence type="ECO:0000313" key="2">
    <source>
        <dbReference type="Proteomes" id="UP000008144"/>
    </source>
</evidence>
<reference evidence="1" key="2">
    <citation type="journal article" date="2008" name="Genome Biol.">
        <title>Improved genome assembly and evidence-based global gene model set for the chordate Ciona intestinalis: new insight into intron and operon populations.</title>
        <authorList>
            <person name="Satou Y."/>
            <person name="Mineta K."/>
            <person name="Ogasawara M."/>
            <person name="Sasakura Y."/>
            <person name="Shoguchi E."/>
            <person name="Ueno K."/>
            <person name="Yamada L."/>
            <person name="Matsumoto J."/>
            <person name="Wasserscheid J."/>
            <person name="Dewar K."/>
            <person name="Wiley G.B."/>
            <person name="Macmil S.L."/>
            <person name="Roe B.A."/>
            <person name="Zeller R.W."/>
            <person name="Hastings K.E."/>
            <person name="Lemaire P."/>
            <person name="Lindquist E."/>
            <person name="Endo T."/>
            <person name="Hotta K."/>
            <person name="Inaba K."/>
        </authorList>
    </citation>
    <scope>NUCLEOTIDE SEQUENCE [LARGE SCALE GENOMIC DNA]</scope>
    <source>
        <strain evidence="1">wild type</strain>
    </source>
</reference>
<sequence length="38" mass="4535">MFRWLTLKEPISIKPCRTISIYALGAYFELTYGRKVLR</sequence>
<accession>H2XTT9</accession>
<proteinExistence type="predicted"/>
<reference evidence="1" key="4">
    <citation type="submission" date="2025-09" db="UniProtKB">
        <authorList>
            <consortium name="Ensembl"/>
        </authorList>
    </citation>
    <scope>IDENTIFICATION</scope>
</reference>
<reference evidence="2" key="1">
    <citation type="journal article" date="2002" name="Science">
        <title>The draft genome of Ciona intestinalis: insights into chordate and vertebrate origins.</title>
        <authorList>
            <person name="Dehal P."/>
            <person name="Satou Y."/>
            <person name="Campbell R.K."/>
            <person name="Chapman J."/>
            <person name="Degnan B."/>
            <person name="De Tomaso A."/>
            <person name="Davidson B."/>
            <person name="Di Gregorio A."/>
            <person name="Gelpke M."/>
            <person name="Goodstein D.M."/>
            <person name="Harafuji N."/>
            <person name="Hastings K.E."/>
            <person name="Ho I."/>
            <person name="Hotta K."/>
            <person name="Huang W."/>
            <person name="Kawashima T."/>
            <person name="Lemaire P."/>
            <person name="Martinez D."/>
            <person name="Meinertzhagen I.A."/>
            <person name="Necula S."/>
            <person name="Nonaka M."/>
            <person name="Putnam N."/>
            <person name="Rash S."/>
            <person name="Saiga H."/>
            <person name="Satake M."/>
            <person name="Terry A."/>
            <person name="Yamada L."/>
            <person name="Wang H.G."/>
            <person name="Awazu S."/>
            <person name="Azumi K."/>
            <person name="Boore J."/>
            <person name="Branno M."/>
            <person name="Chin-Bow S."/>
            <person name="DeSantis R."/>
            <person name="Doyle S."/>
            <person name="Francino P."/>
            <person name="Keys D.N."/>
            <person name="Haga S."/>
            <person name="Hayashi H."/>
            <person name="Hino K."/>
            <person name="Imai K.S."/>
            <person name="Inaba K."/>
            <person name="Kano S."/>
            <person name="Kobayashi K."/>
            <person name="Kobayashi M."/>
            <person name="Lee B.I."/>
            <person name="Makabe K.W."/>
            <person name="Manohar C."/>
            <person name="Matassi G."/>
            <person name="Medina M."/>
            <person name="Mochizuki Y."/>
            <person name="Mount S."/>
            <person name="Morishita T."/>
            <person name="Miura S."/>
            <person name="Nakayama A."/>
            <person name="Nishizaka S."/>
            <person name="Nomoto H."/>
            <person name="Ohta F."/>
            <person name="Oishi K."/>
            <person name="Rigoutsos I."/>
            <person name="Sano M."/>
            <person name="Sasaki A."/>
            <person name="Sasakura Y."/>
            <person name="Shoguchi E."/>
            <person name="Shin-i T."/>
            <person name="Spagnuolo A."/>
            <person name="Stainier D."/>
            <person name="Suzuki M.M."/>
            <person name="Tassy O."/>
            <person name="Takatori N."/>
            <person name="Tokuoka M."/>
            <person name="Yagi K."/>
            <person name="Yoshizaki F."/>
            <person name="Wada S."/>
            <person name="Zhang C."/>
            <person name="Hyatt P.D."/>
            <person name="Larimer F."/>
            <person name="Detter C."/>
            <person name="Doggett N."/>
            <person name="Glavina T."/>
            <person name="Hawkins T."/>
            <person name="Richardson P."/>
            <person name="Lucas S."/>
            <person name="Kohara Y."/>
            <person name="Levine M."/>
            <person name="Satoh N."/>
            <person name="Rokhsar D.S."/>
        </authorList>
    </citation>
    <scope>NUCLEOTIDE SEQUENCE [LARGE SCALE GENOMIC DNA]</scope>
</reference>
<dbReference type="Proteomes" id="UP000008144">
    <property type="component" value="Chromosome 4"/>
</dbReference>
<name>H2XTT9_CIOIN</name>
<evidence type="ECO:0000313" key="1">
    <source>
        <dbReference type="Ensembl" id="ENSCINP00000033073.1"/>
    </source>
</evidence>
<dbReference type="InParanoid" id="H2XTT9"/>
<protein>
    <submittedName>
        <fullName evidence="1">Uncharacterized protein</fullName>
    </submittedName>
</protein>